<feature type="signal peptide" evidence="5">
    <location>
        <begin position="1"/>
        <end position="28"/>
    </location>
</feature>
<comment type="caution">
    <text evidence="7">The sequence shown here is derived from an EMBL/GenBank/DDBJ whole genome shotgun (WGS) entry which is preliminary data.</text>
</comment>
<dbReference type="RefSeq" id="WP_212015245.1">
    <property type="nucleotide sequence ID" value="NZ_JAAFYZ010000128.1"/>
</dbReference>
<dbReference type="InterPro" id="IPR000064">
    <property type="entry name" value="NLP_P60_dom"/>
</dbReference>
<evidence type="ECO:0000313" key="7">
    <source>
        <dbReference type="EMBL" id="MBS2551148.1"/>
    </source>
</evidence>
<dbReference type="Gene3D" id="1.10.101.10">
    <property type="entry name" value="PGBD-like superfamily/PGBD"/>
    <property type="match status" value="2"/>
</dbReference>
<dbReference type="InterPro" id="IPR002477">
    <property type="entry name" value="Peptidoglycan-bd-like"/>
</dbReference>
<keyword evidence="8" id="KW-1185">Reference proteome</keyword>
<dbReference type="InterPro" id="IPR036366">
    <property type="entry name" value="PGBDSf"/>
</dbReference>
<evidence type="ECO:0000256" key="1">
    <source>
        <dbReference type="ARBA" id="ARBA00007074"/>
    </source>
</evidence>
<gene>
    <name evidence="7" type="ORF">KGQ19_30195</name>
</gene>
<dbReference type="Gene3D" id="3.90.1720.10">
    <property type="entry name" value="endopeptidase domain like (from Nostoc punctiforme)"/>
    <property type="match status" value="1"/>
</dbReference>
<comment type="similarity">
    <text evidence="1">Belongs to the peptidase C40 family.</text>
</comment>
<keyword evidence="4" id="KW-0788">Thiol protease</keyword>
<dbReference type="EMBL" id="JAAFYZ010000128">
    <property type="protein sequence ID" value="MBS2551148.1"/>
    <property type="molecule type" value="Genomic_DNA"/>
</dbReference>
<keyword evidence="5" id="KW-0732">Signal</keyword>
<name>A0ABS5KYL5_9ACTN</name>
<feature type="domain" description="NlpC/P60" evidence="6">
    <location>
        <begin position="54"/>
        <end position="188"/>
    </location>
</feature>
<dbReference type="SUPFAM" id="SSF47090">
    <property type="entry name" value="PGBD-like"/>
    <property type="match status" value="2"/>
</dbReference>
<accession>A0ABS5KYL5</accession>
<keyword evidence="2" id="KW-0645">Protease</keyword>
<dbReference type="InterPro" id="IPR038765">
    <property type="entry name" value="Papain-like_cys_pep_sf"/>
</dbReference>
<evidence type="ECO:0000256" key="3">
    <source>
        <dbReference type="ARBA" id="ARBA00022801"/>
    </source>
</evidence>
<dbReference type="PROSITE" id="PS51935">
    <property type="entry name" value="NLPC_P60"/>
    <property type="match status" value="1"/>
</dbReference>
<evidence type="ECO:0000256" key="2">
    <source>
        <dbReference type="ARBA" id="ARBA00022670"/>
    </source>
</evidence>
<organism evidence="7 8">
    <name type="scientific">Catenulispora pinistramenti</name>
    <dbReference type="NCBI Taxonomy" id="2705254"/>
    <lineage>
        <taxon>Bacteria</taxon>
        <taxon>Bacillati</taxon>
        <taxon>Actinomycetota</taxon>
        <taxon>Actinomycetes</taxon>
        <taxon>Catenulisporales</taxon>
        <taxon>Catenulisporaceae</taxon>
        <taxon>Catenulispora</taxon>
    </lineage>
</organism>
<proteinExistence type="inferred from homology"/>
<sequence length="337" mass="34297">MSLKKRSAILAAAGAVALIAVAPGAANAAPQHAATTTAAVSSAALTPNSSINGSISASEILSRAASWNGTPYSTTTYKDGPGNDVAYRTDCSGYVSMAFHLSSSLTTVSLPSVVHSISKADLQPGDILGVLGPNTGGNAGHVLIFDGWADSAHDSYNAWENSGDQGVHHGTIPYPYWPNTSGPAASLYQPYRYNNETGSTGGGIPPWPNLVEGNSGTDVEAAQYLLDDHGASIATDGQFGANTVAAVKSYQSSHGLGVDGQIGPQTWGSLMVQIQSGSTGDAVKAAQLELNKYGYGVAVDGSFGPGTNSAAVAFQSAHGLQNNGQIGPQTWETLVGD</sequence>
<dbReference type="Pfam" id="PF01471">
    <property type="entry name" value="PG_binding_1"/>
    <property type="match status" value="2"/>
</dbReference>
<evidence type="ECO:0000256" key="4">
    <source>
        <dbReference type="ARBA" id="ARBA00022807"/>
    </source>
</evidence>
<evidence type="ECO:0000256" key="5">
    <source>
        <dbReference type="SAM" id="SignalP"/>
    </source>
</evidence>
<dbReference type="Proteomes" id="UP000730482">
    <property type="component" value="Unassembled WGS sequence"/>
</dbReference>
<evidence type="ECO:0000313" key="8">
    <source>
        <dbReference type="Proteomes" id="UP000730482"/>
    </source>
</evidence>
<evidence type="ECO:0000259" key="6">
    <source>
        <dbReference type="PROSITE" id="PS51935"/>
    </source>
</evidence>
<protein>
    <submittedName>
        <fullName evidence="7">Peptidoglycan-binding protein</fullName>
    </submittedName>
</protein>
<dbReference type="SUPFAM" id="SSF54001">
    <property type="entry name" value="Cysteine proteinases"/>
    <property type="match status" value="1"/>
</dbReference>
<dbReference type="InterPro" id="IPR036365">
    <property type="entry name" value="PGBD-like_sf"/>
</dbReference>
<keyword evidence="3" id="KW-0378">Hydrolase</keyword>
<feature type="chain" id="PRO_5046267949" evidence="5">
    <location>
        <begin position="29"/>
        <end position="337"/>
    </location>
</feature>
<reference evidence="7 8" key="1">
    <citation type="submission" date="2020-02" db="EMBL/GenBank/DDBJ databases">
        <title>Acidophilic actinobacteria isolated from forest soil.</title>
        <authorList>
            <person name="Golinska P."/>
        </authorList>
    </citation>
    <scope>NUCLEOTIDE SEQUENCE [LARGE SCALE GENOMIC DNA]</scope>
    <source>
        <strain evidence="7 8">NL8</strain>
    </source>
</reference>